<keyword evidence="3" id="KW-1185">Reference proteome</keyword>
<organism evidence="2 3">
    <name type="scientific">Shewanella marisflavi</name>
    <dbReference type="NCBI Taxonomy" id="260364"/>
    <lineage>
        <taxon>Bacteria</taxon>
        <taxon>Pseudomonadati</taxon>
        <taxon>Pseudomonadota</taxon>
        <taxon>Gammaproteobacteria</taxon>
        <taxon>Alteromonadales</taxon>
        <taxon>Shewanellaceae</taxon>
        <taxon>Shewanella</taxon>
    </lineage>
</organism>
<name>A0ABX5WN39_9GAMM</name>
<gene>
    <name evidence="2" type="ORF">FGA12_12980</name>
</gene>
<dbReference type="SMART" id="SM00382">
    <property type="entry name" value="AAA"/>
    <property type="match status" value="1"/>
</dbReference>
<dbReference type="InterPro" id="IPR003593">
    <property type="entry name" value="AAA+_ATPase"/>
</dbReference>
<dbReference type="Pfam" id="PF13304">
    <property type="entry name" value="AAA_21"/>
    <property type="match status" value="1"/>
</dbReference>
<dbReference type="Proteomes" id="UP000318758">
    <property type="component" value="Chromosome"/>
</dbReference>
<dbReference type="RefSeq" id="WP_033538534.1">
    <property type="nucleotide sequence ID" value="NZ_CP041153.1"/>
</dbReference>
<sequence>MNIVIVPKEQKIPSSSTNTAYLHVDYWNDYSFVTMFFLSVFDEDGTSHDIGQVKIGFKGQTTEKSTYRTLKSPLKSLPQEYFSVGQDVEYYKKMHLLPEQVRIALLEGLRDIVHTPNLIDSVQDEDVFRTSLLRWVSLSVIKGQFSAVLEGRNELTNFEFKFSRPATDKMSAIDLTFKVNVGDKPSTNIHAIIGRNGVGKTTILNGMIEAITNATDSTGKFYDLENREDSPIEPDYFSSLVSVSFSAFDPFNPPDEQPDPSKGTCYFYIGLKQNGTDKLKEVVDVHEDFIQALKACLSQESKRARWLRAIDTLESDENFESMNLKALPRYSGVRLARNARKWIKKMSSGHAVVLLTITRLVATVEEKTLVLIDEPESHLHPPLLSAFLRALSDLLLDRNGLSIIATHSPVVLQEVPRNCVWKINRSGLVTEPRRPDMETFGENVGVLTREVFGLEVVKSGFHDLLVRTVDAGGTYDEIVEDYRGQLGIEARALLKALVVNRDRSMGEC</sequence>
<dbReference type="SUPFAM" id="SSF52540">
    <property type="entry name" value="P-loop containing nucleoside triphosphate hydrolases"/>
    <property type="match status" value="1"/>
</dbReference>
<protein>
    <recommendedName>
        <fullName evidence="1">AAA+ ATPase domain-containing protein</fullName>
    </recommendedName>
</protein>
<evidence type="ECO:0000313" key="2">
    <source>
        <dbReference type="EMBL" id="QDF75987.1"/>
    </source>
</evidence>
<dbReference type="Gene3D" id="3.40.50.300">
    <property type="entry name" value="P-loop containing nucleotide triphosphate hydrolases"/>
    <property type="match status" value="1"/>
</dbReference>
<dbReference type="PANTHER" id="PTHR43581:SF4">
    <property type="entry name" value="ATP_GTP PHOSPHATASE"/>
    <property type="match status" value="1"/>
</dbReference>
<dbReference type="InterPro" id="IPR051396">
    <property type="entry name" value="Bact_Antivir_Def_Nuclease"/>
</dbReference>
<reference evidence="2 3" key="1">
    <citation type="submission" date="2019-06" db="EMBL/GenBank/DDBJ databases">
        <title>Complete genome of Shewanella marisflavi ECSMB14101, a mussel settlement-inducing bacterium isolated from East China Sea.</title>
        <authorList>
            <person name="Yang J."/>
            <person name="Liang X."/>
            <person name="Chang R."/>
            <person name="Peng L."/>
        </authorList>
    </citation>
    <scope>NUCLEOTIDE SEQUENCE [LARGE SCALE GENOMIC DNA]</scope>
    <source>
        <strain evidence="2 3">ECSMB14101</strain>
    </source>
</reference>
<dbReference type="InterPro" id="IPR003959">
    <property type="entry name" value="ATPase_AAA_core"/>
</dbReference>
<evidence type="ECO:0000259" key="1">
    <source>
        <dbReference type="SMART" id="SM00382"/>
    </source>
</evidence>
<dbReference type="EMBL" id="CP041153">
    <property type="protein sequence ID" value="QDF75987.1"/>
    <property type="molecule type" value="Genomic_DNA"/>
</dbReference>
<dbReference type="InterPro" id="IPR027417">
    <property type="entry name" value="P-loop_NTPase"/>
</dbReference>
<proteinExistence type="predicted"/>
<feature type="domain" description="AAA+ ATPase" evidence="1">
    <location>
        <begin position="186"/>
        <end position="427"/>
    </location>
</feature>
<dbReference type="PANTHER" id="PTHR43581">
    <property type="entry name" value="ATP/GTP PHOSPHATASE"/>
    <property type="match status" value="1"/>
</dbReference>
<accession>A0ABX5WN39</accession>
<evidence type="ECO:0000313" key="3">
    <source>
        <dbReference type="Proteomes" id="UP000318758"/>
    </source>
</evidence>